<name>A0A3N6MB39_9EURY</name>
<reference evidence="1 2" key="1">
    <citation type="submission" date="2018-10" db="EMBL/GenBank/DDBJ databases">
        <title>Natrarchaeobius chitinivorans gen. nov., sp. nov., and Natrarchaeobius haloalkaliphilus sp. nov., alkaliphilic, chitin-utilizing haloarchaea from hypersaline alkaline lakes.</title>
        <authorList>
            <person name="Sorokin D.Y."/>
            <person name="Elcheninov A.G."/>
            <person name="Kostrikina N.A."/>
            <person name="Bale N.J."/>
            <person name="Sinninghe Damste J.S."/>
            <person name="Khijniak T.V."/>
            <person name="Kublanov I.V."/>
            <person name="Toshchakov S.V."/>
        </authorList>
    </citation>
    <scope>NUCLEOTIDE SEQUENCE [LARGE SCALE GENOMIC DNA]</scope>
    <source>
        <strain evidence="1 2">AArcht-Sl</strain>
    </source>
</reference>
<sequence>MMGHYTIRARDSRLPGLTLKGFALICHAVAGLSVEHARSRVPLVVGVHREAVLAGSFAKATLLAHESASTESARSGI</sequence>
<evidence type="ECO:0000313" key="1">
    <source>
        <dbReference type="EMBL" id="RQG92671.1"/>
    </source>
</evidence>
<organism evidence="1 2">
    <name type="scientific">Natrarchaeobius halalkaliphilus</name>
    <dbReference type="NCBI Taxonomy" id="1679091"/>
    <lineage>
        <taxon>Archaea</taxon>
        <taxon>Methanobacteriati</taxon>
        <taxon>Methanobacteriota</taxon>
        <taxon>Stenosarchaea group</taxon>
        <taxon>Halobacteria</taxon>
        <taxon>Halobacteriales</taxon>
        <taxon>Natrialbaceae</taxon>
        <taxon>Natrarchaeobius</taxon>
    </lineage>
</organism>
<accession>A0A3N6MB39</accession>
<proteinExistence type="predicted"/>
<dbReference type="Proteomes" id="UP000273828">
    <property type="component" value="Unassembled WGS sequence"/>
</dbReference>
<keyword evidence="2" id="KW-1185">Reference proteome</keyword>
<dbReference type="AlphaFoldDB" id="A0A3N6MB39"/>
<comment type="caution">
    <text evidence="1">The sequence shown here is derived from an EMBL/GenBank/DDBJ whole genome shotgun (WGS) entry which is preliminary data.</text>
</comment>
<dbReference type="EMBL" id="REFY01000001">
    <property type="protein sequence ID" value="RQG92671.1"/>
    <property type="molecule type" value="Genomic_DNA"/>
</dbReference>
<evidence type="ECO:0000313" key="2">
    <source>
        <dbReference type="Proteomes" id="UP000273828"/>
    </source>
</evidence>
<gene>
    <name evidence="1" type="ORF">EA462_00075</name>
</gene>
<protein>
    <submittedName>
        <fullName evidence="1">Uncharacterized protein</fullName>
    </submittedName>
</protein>